<evidence type="ECO:0000256" key="6">
    <source>
        <dbReference type="SAM" id="Phobius"/>
    </source>
</evidence>
<dbReference type="STRING" id="39060.SAMN05660706_11145"/>
<keyword evidence="5 6" id="KW-0472">Membrane</keyword>
<dbReference type="Proteomes" id="UP000199584">
    <property type="component" value="Unassembled WGS sequence"/>
</dbReference>
<dbReference type="Pfam" id="PF01810">
    <property type="entry name" value="LysE"/>
    <property type="match status" value="1"/>
</dbReference>
<dbReference type="PANTHER" id="PTHR38825">
    <property type="entry name" value="LYSINE EXPORTER PROTEIN (LYSE/YGGA)"/>
    <property type="match status" value="1"/>
</dbReference>
<keyword evidence="2" id="KW-1003">Cell membrane</keyword>
<evidence type="ECO:0000313" key="7">
    <source>
        <dbReference type="EMBL" id="SFR05055.1"/>
    </source>
</evidence>
<gene>
    <name evidence="7" type="ORF">SAMN05660706_11145</name>
</gene>
<dbReference type="RefSeq" id="WP_092482984.1">
    <property type="nucleotide sequence ID" value="NZ_FOYM01000011.1"/>
</dbReference>
<feature type="transmembrane region" description="Helical" evidence="6">
    <location>
        <begin position="191"/>
        <end position="212"/>
    </location>
</feature>
<evidence type="ECO:0000256" key="5">
    <source>
        <dbReference type="ARBA" id="ARBA00023136"/>
    </source>
</evidence>
<proteinExistence type="predicted"/>
<keyword evidence="4 6" id="KW-1133">Transmembrane helix</keyword>
<dbReference type="InterPro" id="IPR001123">
    <property type="entry name" value="LeuE-type"/>
</dbReference>
<evidence type="ECO:0000256" key="4">
    <source>
        <dbReference type="ARBA" id="ARBA00022989"/>
    </source>
</evidence>
<dbReference type="GO" id="GO:0006865">
    <property type="term" value="P:amino acid transport"/>
    <property type="evidence" value="ECO:0007669"/>
    <property type="project" value="InterPro"/>
</dbReference>
<evidence type="ECO:0000313" key="8">
    <source>
        <dbReference type="Proteomes" id="UP000199584"/>
    </source>
</evidence>
<organism evidence="7 8">
    <name type="scientific">Desulfoscipio geothermicus DSM 3669</name>
    <dbReference type="NCBI Taxonomy" id="1121426"/>
    <lineage>
        <taxon>Bacteria</taxon>
        <taxon>Bacillati</taxon>
        <taxon>Bacillota</taxon>
        <taxon>Clostridia</taxon>
        <taxon>Eubacteriales</taxon>
        <taxon>Desulfallaceae</taxon>
        <taxon>Desulfoscipio</taxon>
    </lineage>
</organism>
<keyword evidence="8" id="KW-1185">Reference proteome</keyword>
<reference evidence="8" key="1">
    <citation type="submission" date="2016-10" db="EMBL/GenBank/DDBJ databases">
        <authorList>
            <person name="Varghese N."/>
            <person name="Submissions S."/>
        </authorList>
    </citation>
    <scope>NUCLEOTIDE SEQUENCE [LARGE SCALE GENOMIC DNA]</scope>
    <source>
        <strain evidence="8">DSM 3669</strain>
    </source>
</reference>
<dbReference type="PANTHER" id="PTHR38825:SF1">
    <property type="entry name" value="TRANSPORTER, LYSE FAMILY"/>
    <property type="match status" value="1"/>
</dbReference>
<evidence type="ECO:0000256" key="2">
    <source>
        <dbReference type="ARBA" id="ARBA00022475"/>
    </source>
</evidence>
<dbReference type="GO" id="GO:0005886">
    <property type="term" value="C:plasma membrane"/>
    <property type="evidence" value="ECO:0007669"/>
    <property type="project" value="UniProtKB-SubCell"/>
</dbReference>
<evidence type="ECO:0000256" key="1">
    <source>
        <dbReference type="ARBA" id="ARBA00004651"/>
    </source>
</evidence>
<keyword evidence="3 6" id="KW-0812">Transmembrane</keyword>
<dbReference type="OrthoDB" id="9784202at2"/>
<protein>
    <submittedName>
        <fullName evidence="7">Threonine/homoserine/homoserine lactone efflux protein</fullName>
    </submittedName>
</protein>
<accession>A0A1I6DHX1</accession>
<comment type="subcellular location">
    <subcellularLocation>
        <location evidence="1">Cell membrane</location>
        <topology evidence="1">Multi-pass membrane protein</topology>
    </subcellularLocation>
</comment>
<dbReference type="AlphaFoldDB" id="A0A1I6DHX1"/>
<name>A0A1I6DHX1_9FIRM</name>
<feature type="transmembrane region" description="Helical" evidence="6">
    <location>
        <begin position="42"/>
        <end position="67"/>
    </location>
</feature>
<evidence type="ECO:0000256" key="3">
    <source>
        <dbReference type="ARBA" id="ARBA00022692"/>
    </source>
</evidence>
<feature type="transmembrane region" description="Helical" evidence="6">
    <location>
        <begin position="74"/>
        <end position="91"/>
    </location>
</feature>
<dbReference type="EMBL" id="FOYM01000011">
    <property type="protein sequence ID" value="SFR05055.1"/>
    <property type="molecule type" value="Genomic_DNA"/>
</dbReference>
<sequence>MDLITIFWTALVVGFSGAIMPGPLLTVTIGESARRGFVAGPLLMVGHALLEILLVLLLVLGAAEFLVSSRVHTVIAVVGGAFLVYMGWSMYRDARLGRVSLQLESGTDPGEAEKARPGMHPVPAGILVSLSNPYWSLWWATVGLAYITTSMGHGAAGLLAFISGHLLADFTWYGLVSGTVAGGRRFMTPRVYRGIIMVCGVFLVGLGMYFVIRGLA</sequence>